<dbReference type="InterPro" id="IPR002737">
    <property type="entry name" value="MEMO1_fam"/>
</dbReference>
<dbReference type="PANTHER" id="PTHR11060">
    <property type="entry name" value="PROTEIN MEMO1"/>
    <property type="match status" value="1"/>
</dbReference>
<evidence type="ECO:0008006" key="4">
    <source>
        <dbReference type="Google" id="ProtNLM"/>
    </source>
</evidence>
<organism evidence="2 3">
    <name type="scientific">Gomphillus americanus</name>
    <dbReference type="NCBI Taxonomy" id="1940652"/>
    <lineage>
        <taxon>Eukaryota</taxon>
        <taxon>Fungi</taxon>
        <taxon>Dikarya</taxon>
        <taxon>Ascomycota</taxon>
        <taxon>Pezizomycotina</taxon>
        <taxon>Lecanoromycetes</taxon>
        <taxon>OSLEUM clade</taxon>
        <taxon>Ostropomycetidae</taxon>
        <taxon>Ostropales</taxon>
        <taxon>Graphidaceae</taxon>
        <taxon>Gomphilloideae</taxon>
        <taxon>Gomphillus</taxon>
    </lineage>
</organism>
<protein>
    <recommendedName>
        <fullName evidence="4">Protein MEMO1</fullName>
    </recommendedName>
</protein>
<keyword evidence="3" id="KW-1185">Reference proteome</keyword>
<reference evidence="2" key="1">
    <citation type="submission" date="2021-03" db="EMBL/GenBank/DDBJ databases">
        <authorList>
            <person name="Tagirdzhanova G."/>
        </authorList>
    </citation>
    <scope>NUCLEOTIDE SEQUENCE</scope>
</reference>
<comment type="similarity">
    <text evidence="1">Belongs to the MEMO1 family.</text>
</comment>
<accession>A0A8H3FT88</accession>
<dbReference type="NCBIfam" id="TIGR04336">
    <property type="entry name" value="AmmeMemoSam_B"/>
    <property type="match status" value="1"/>
</dbReference>
<dbReference type="Proteomes" id="UP000664169">
    <property type="component" value="Unassembled WGS sequence"/>
</dbReference>
<evidence type="ECO:0000256" key="1">
    <source>
        <dbReference type="ARBA" id="ARBA00006315"/>
    </source>
</evidence>
<dbReference type="AlphaFoldDB" id="A0A8H3FT88"/>
<sequence length="319" mass="35371">MSGTRRATHAGSWYSNDAKTLCDQLEEWLSNVPDEIDGKQIPCPGARVIIAPHAGYAYSGPTAAWAYKAVDSSQVKRVFLLGPSHHFYLTGCALSRFATYSTPLGDIPLDLDVVDELRELDAFDLMRSAVDEDEHSLELHLPYIYETLPNAKLIPILVGNTSSETEAKFGQLLAPYLSDPQNVFVISSDFAHWGSRFSYTNYVSDTSSMSSIRSLRMSDRAIENPKIYESIEAIDKHTMNAIGTGGHKEFLRSLRETGNTVCGRHPIGIIMAAIEHSIQDKTIKDTRFQFVQYARSSDVVRVSDSSVSYVSAYAVIDSQ</sequence>
<dbReference type="Gene3D" id="3.40.830.10">
    <property type="entry name" value="LigB-like"/>
    <property type="match status" value="1"/>
</dbReference>
<name>A0A8H3FT88_9LECA</name>
<gene>
    <name evidence="2" type="ORF">GOMPHAMPRED_005249</name>
</gene>
<dbReference type="HAMAP" id="MF_00055">
    <property type="entry name" value="MEMO1"/>
    <property type="match status" value="1"/>
</dbReference>
<evidence type="ECO:0000313" key="2">
    <source>
        <dbReference type="EMBL" id="CAF9928904.1"/>
    </source>
</evidence>
<evidence type="ECO:0000313" key="3">
    <source>
        <dbReference type="Proteomes" id="UP000664169"/>
    </source>
</evidence>
<dbReference type="CDD" id="cd07361">
    <property type="entry name" value="MEMO_like"/>
    <property type="match status" value="1"/>
</dbReference>
<dbReference type="EMBL" id="CAJPDQ010000031">
    <property type="protein sequence ID" value="CAF9928904.1"/>
    <property type="molecule type" value="Genomic_DNA"/>
</dbReference>
<comment type="caution">
    <text evidence="2">The sequence shown here is derived from an EMBL/GenBank/DDBJ whole genome shotgun (WGS) entry which is preliminary data.</text>
</comment>
<dbReference type="Pfam" id="PF01875">
    <property type="entry name" value="Memo"/>
    <property type="match status" value="1"/>
</dbReference>
<proteinExistence type="inferred from homology"/>
<dbReference type="PANTHER" id="PTHR11060:SF0">
    <property type="entry name" value="PROTEIN MEMO1"/>
    <property type="match status" value="1"/>
</dbReference>
<dbReference type="OrthoDB" id="417112at2759"/>